<sequence length="238" mass="23935">MSMSQQAAVPLRAPRARVPHPTPGSKSRSLPTSGASSVRLRVVAPADSRDGHSAAFIAACVFVLAMGLATLLVLNTQRAQQSFTMDSLQARSATYTDTQQSLRSALQLAESPASLASRAHAMGLAPASRVRYVGSDGKTIGVANGAAGSTPFTVGPLTTGGAAKVAGTAATGASLGAGVGAPAPKKATKTAKPDKTGTTKSTKDSPKSKGKSTKSKSSTTGTKTKTKNTTGTHATTTR</sequence>
<dbReference type="GO" id="GO:0006508">
    <property type="term" value="P:proteolysis"/>
    <property type="evidence" value="ECO:0007669"/>
    <property type="project" value="UniProtKB-KW"/>
</dbReference>
<keyword evidence="2" id="KW-1133">Transmembrane helix</keyword>
<feature type="compositionally biased region" description="Basic and acidic residues" evidence="1">
    <location>
        <begin position="191"/>
        <end position="207"/>
    </location>
</feature>
<dbReference type="Proteomes" id="UP000571817">
    <property type="component" value="Unassembled WGS sequence"/>
</dbReference>
<dbReference type="EMBL" id="JACCFW010000001">
    <property type="protein sequence ID" value="NYJ75117.1"/>
    <property type="molecule type" value="Genomic_DNA"/>
</dbReference>
<name>A0A853DEK7_9MICO</name>
<keyword evidence="3" id="KW-0645">Protease</keyword>
<feature type="compositionally biased region" description="Low complexity" evidence="1">
    <location>
        <begin position="215"/>
        <end position="238"/>
    </location>
</feature>
<keyword evidence="3" id="KW-0378">Hydrolase</keyword>
<accession>A0A853DEK7</accession>
<keyword evidence="2" id="KW-0812">Transmembrane</keyword>
<evidence type="ECO:0000313" key="4">
    <source>
        <dbReference type="Proteomes" id="UP000571817"/>
    </source>
</evidence>
<keyword evidence="2" id="KW-0472">Membrane</keyword>
<proteinExistence type="predicted"/>
<feature type="region of interest" description="Disordered" evidence="1">
    <location>
        <begin position="175"/>
        <end position="238"/>
    </location>
</feature>
<dbReference type="RefSeq" id="WP_179481517.1">
    <property type="nucleotide sequence ID" value="NZ_JACCFW010000001.1"/>
</dbReference>
<evidence type="ECO:0000256" key="2">
    <source>
        <dbReference type="SAM" id="Phobius"/>
    </source>
</evidence>
<comment type="caution">
    <text evidence="3">The sequence shown here is derived from an EMBL/GenBank/DDBJ whole genome shotgun (WGS) entry which is preliminary data.</text>
</comment>
<dbReference type="GO" id="GO:0008233">
    <property type="term" value="F:peptidase activity"/>
    <property type="evidence" value="ECO:0007669"/>
    <property type="project" value="UniProtKB-KW"/>
</dbReference>
<feature type="transmembrane region" description="Helical" evidence="2">
    <location>
        <begin position="54"/>
        <end position="74"/>
    </location>
</feature>
<evidence type="ECO:0000256" key="1">
    <source>
        <dbReference type="SAM" id="MobiDB-lite"/>
    </source>
</evidence>
<evidence type="ECO:0000313" key="3">
    <source>
        <dbReference type="EMBL" id="NYJ75117.1"/>
    </source>
</evidence>
<keyword evidence="4" id="KW-1185">Reference proteome</keyword>
<dbReference type="AlphaFoldDB" id="A0A853DEK7"/>
<protein>
    <submittedName>
        <fullName evidence="3">Membrane protease subunit (Stomatin/prohibitin family)</fullName>
    </submittedName>
</protein>
<feature type="compositionally biased region" description="Low complexity" evidence="1">
    <location>
        <begin position="175"/>
        <end position="185"/>
    </location>
</feature>
<organism evidence="3 4">
    <name type="scientific">Allobranchiibius huperziae</name>
    <dbReference type="NCBI Taxonomy" id="1874116"/>
    <lineage>
        <taxon>Bacteria</taxon>
        <taxon>Bacillati</taxon>
        <taxon>Actinomycetota</taxon>
        <taxon>Actinomycetes</taxon>
        <taxon>Micrococcales</taxon>
        <taxon>Dermacoccaceae</taxon>
        <taxon>Allobranchiibius</taxon>
    </lineage>
</organism>
<gene>
    <name evidence="3" type="ORF">HNR15_002080</name>
</gene>
<reference evidence="3 4" key="1">
    <citation type="submission" date="2020-07" db="EMBL/GenBank/DDBJ databases">
        <title>Sequencing the genomes of 1000 actinobacteria strains.</title>
        <authorList>
            <person name="Klenk H.-P."/>
        </authorList>
    </citation>
    <scope>NUCLEOTIDE SEQUENCE [LARGE SCALE GENOMIC DNA]</scope>
    <source>
        <strain evidence="3 4">DSM 29531</strain>
    </source>
</reference>
<feature type="compositionally biased region" description="Polar residues" evidence="1">
    <location>
        <begin position="24"/>
        <end position="36"/>
    </location>
</feature>
<feature type="region of interest" description="Disordered" evidence="1">
    <location>
        <begin position="1"/>
        <end position="36"/>
    </location>
</feature>